<dbReference type="EMBL" id="BGZK01000060">
    <property type="protein sequence ID" value="GBP13984.1"/>
    <property type="molecule type" value="Genomic_DNA"/>
</dbReference>
<feature type="compositionally biased region" description="Basic and acidic residues" evidence="1">
    <location>
        <begin position="20"/>
        <end position="42"/>
    </location>
</feature>
<feature type="region of interest" description="Disordered" evidence="1">
    <location>
        <begin position="71"/>
        <end position="120"/>
    </location>
</feature>
<protein>
    <submittedName>
        <fullName evidence="2">Uncharacterized protein</fullName>
    </submittedName>
</protein>
<evidence type="ECO:0000313" key="2">
    <source>
        <dbReference type="EMBL" id="GBP13984.1"/>
    </source>
</evidence>
<evidence type="ECO:0000256" key="1">
    <source>
        <dbReference type="SAM" id="MobiDB-lite"/>
    </source>
</evidence>
<dbReference type="AlphaFoldDB" id="A0A4C1TIT1"/>
<organism evidence="2 3">
    <name type="scientific">Eumeta variegata</name>
    <name type="common">Bagworm moth</name>
    <name type="synonym">Eumeta japonica</name>
    <dbReference type="NCBI Taxonomy" id="151549"/>
    <lineage>
        <taxon>Eukaryota</taxon>
        <taxon>Metazoa</taxon>
        <taxon>Ecdysozoa</taxon>
        <taxon>Arthropoda</taxon>
        <taxon>Hexapoda</taxon>
        <taxon>Insecta</taxon>
        <taxon>Pterygota</taxon>
        <taxon>Neoptera</taxon>
        <taxon>Endopterygota</taxon>
        <taxon>Lepidoptera</taxon>
        <taxon>Glossata</taxon>
        <taxon>Ditrysia</taxon>
        <taxon>Tineoidea</taxon>
        <taxon>Psychidae</taxon>
        <taxon>Oiketicinae</taxon>
        <taxon>Eumeta</taxon>
    </lineage>
</organism>
<feature type="region of interest" description="Disordered" evidence="1">
    <location>
        <begin position="1"/>
        <end position="59"/>
    </location>
</feature>
<reference evidence="2 3" key="1">
    <citation type="journal article" date="2019" name="Commun. Biol.">
        <title>The bagworm genome reveals a unique fibroin gene that provides high tensile strength.</title>
        <authorList>
            <person name="Kono N."/>
            <person name="Nakamura H."/>
            <person name="Ohtoshi R."/>
            <person name="Tomita M."/>
            <person name="Numata K."/>
            <person name="Arakawa K."/>
        </authorList>
    </citation>
    <scope>NUCLEOTIDE SEQUENCE [LARGE SCALE GENOMIC DNA]</scope>
</reference>
<keyword evidence="3" id="KW-1185">Reference proteome</keyword>
<name>A0A4C1TIT1_EUMVA</name>
<proteinExistence type="predicted"/>
<feature type="compositionally biased region" description="Basic residues" evidence="1">
    <location>
        <begin position="104"/>
        <end position="120"/>
    </location>
</feature>
<gene>
    <name evidence="2" type="ORF">EVAR_10539_1</name>
</gene>
<dbReference type="Proteomes" id="UP000299102">
    <property type="component" value="Unassembled WGS sequence"/>
</dbReference>
<accession>A0A4C1TIT1</accession>
<sequence>MRASGSHCDFLTTGPSPPPDRNHNLTHRADERPAKETTERPTGRLSCPTTNVTSPRGAVARQVKCSKASVWHDSAPPNVPGRSRLIGSASAEPASWRTDSVAVGRRRASGSARRRPHRGT</sequence>
<evidence type="ECO:0000313" key="3">
    <source>
        <dbReference type="Proteomes" id="UP000299102"/>
    </source>
</evidence>
<comment type="caution">
    <text evidence="2">The sequence shown here is derived from an EMBL/GenBank/DDBJ whole genome shotgun (WGS) entry which is preliminary data.</text>
</comment>